<protein>
    <submittedName>
        <fullName evidence="3">CoA transferase</fullName>
    </submittedName>
</protein>
<evidence type="ECO:0000256" key="1">
    <source>
        <dbReference type="ARBA" id="ARBA00022679"/>
    </source>
</evidence>
<dbReference type="Gene3D" id="3.40.50.10540">
    <property type="entry name" value="Crotonobetainyl-coa:carnitine coa-transferase, domain 1"/>
    <property type="match status" value="1"/>
</dbReference>
<dbReference type="EMBL" id="CP046147">
    <property type="protein sequence ID" value="WFG40733.1"/>
    <property type="molecule type" value="Genomic_DNA"/>
</dbReference>
<dbReference type="InterPro" id="IPR050483">
    <property type="entry name" value="CoA-transferase_III_domain"/>
</dbReference>
<dbReference type="Proteomes" id="UP001219901">
    <property type="component" value="Chromosome"/>
</dbReference>
<reference evidence="4 5" key="1">
    <citation type="submission" date="2019-11" db="EMBL/GenBank/DDBJ databases">
        <authorList>
            <person name="Cho J.-C."/>
        </authorList>
    </citation>
    <scope>NUCLEOTIDE SEQUENCE [LARGE SCALE GENOMIC DNA]</scope>
    <source>
        <strain evidence="3 4">JH1073</strain>
        <strain evidence="2 5">JH702</strain>
    </source>
</reference>
<organism evidence="3 4">
    <name type="scientific">Candidatus Lucifugimonas marina</name>
    <dbReference type="NCBI Taxonomy" id="3038979"/>
    <lineage>
        <taxon>Bacteria</taxon>
        <taxon>Bacillati</taxon>
        <taxon>Chloroflexota</taxon>
        <taxon>Dehalococcoidia</taxon>
        <taxon>SAR202 cluster</taxon>
        <taxon>Candidatus Lucifugimonadales</taxon>
        <taxon>Candidatus Lucifugimonadaceae</taxon>
        <taxon>Candidatus Lucifugimonas</taxon>
    </lineage>
</organism>
<evidence type="ECO:0000313" key="3">
    <source>
        <dbReference type="EMBL" id="WFG40733.1"/>
    </source>
</evidence>
<dbReference type="InterPro" id="IPR044855">
    <property type="entry name" value="CoA-Trfase_III_dom3_sf"/>
</dbReference>
<dbReference type="InterPro" id="IPR023606">
    <property type="entry name" value="CoA-Trfase_III_dom_1_sf"/>
</dbReference>
<dbReference type="SUPFAM" id="SSF89796">
    <property type="entry name" value="CoA-transferase family III (CaiB/BaiF)"/>
    <property type="match status" value="1"/>
</dbReference>
<reference evidence="4" key="3">
    <citation type="submission" date="2023-06" db="EMBL/GenBank/DDBJ databases">
        <title>Pangenomics reveal diversification of enzyme families and niche specialization in globally abundant SAR202 bacteria.</title>
        <authorList>
            <person name="Saw J.H.W."/>
        </authorList>
    </citation>
    <scope>NUCLEOTIDE SEQUENCE [LARGE SCALE GENOMIC DNA]</scope>
    <source>
        <strain evidence="4">JH1073</strain>
    </source>
</reference>
<dbReference type="PANTHER" id="PTHR48207:SF4">
    <property type="entry name" value="BLL6097 PROTEIN"/>
    <property type="match status" value="1"/>
</dbReference>
<dbReference type="Proteomes" id="UP001321249">
    <property type="component" value="Unassembled WGS sequence"/>
</dbReference>
<name>A0AAJ6CTT7_9CHLR</name>
<dbReference type="InterPro" id="IPR003673">
    <property type="entry name" value="CoA-Trfase_fam_III"/>
</dbReference>
<dbReference type="PANTHER" id="PTHR48207">
    <property type="entry name" value="SUCCINATE--HYDROXYMETHYLGLUTARATE COA-TRANSFERASE"/>
    <property type="match status" value="1"/>
</dbReference>
<dbReference type="AlphaFoldDB" id="A0AAJ6CTT7"/>
<keyword evidence="1 3" id="KW-0808">Transferase</keyword>
<evidence type="ECO:0000313" key="5">
    <source>
        <dbReference type="Proteomes" id="UP001321249"/>
    </source>
</evidence>
<keyword evidence="4" id="KW-1185">Reference proteome</keyword>
<proteinExistence type="predicted"/>
<gene>
    <name evidence="2" type="ORF">GKO46_07760</name>
    <name evidence="3" type="ORF">GKO48_01765</name>
</gene>
<dbReference type="Pfam" id="PF02515">
    <property type="entry name" value="CoA_transf_3"/>
    <property type="match status" value="1"/>
</dbReference>
<dbReference type="GO" id="GO:0008410">
    <property type="term" value="F:CoA-transferase activity"/>
    <property type="evidence" value="ECO:0007669"/>
    <property type="project" value="TreeGrafter"/>
</dbReference>
<accession>A0AAJ6CTT7</accession>
<sequence length="400" mass="43034">MPEALEGVRVLDCSQILAGPFCSMLLADMGADVIKIEKPNGGDDTRRMGPPFIDTESAAFLAMNRNKRSMVLNFKEPAGVEAMKKLVKDADIIIENYRTGVMERLGLGYEDLKAINPGIIYCSVSGFGRTGPYAKRGGYDLIAQAMSGIMSFTGVPDTPPVKAGVPIADMNAGMFSVYGILTAYINKLKTGKGQYLEVSLLEAALAYTVWESAGYFATGEVAGPLGSSHRNSAPYQGLKTSDGYVVVGAPNQPNWERLANAFGCEDLIAREEYKDNAGRLTNRAKLESELEEKTTLKTTDEWLEILEAAGVPAGPILNMEQIWADPQIQDRGMEAVLEHPTAGTTKNIGTAVKLYDTPGRITEPAPLLGQHTREVLLDAGYSEEDIAALVESGAAVTNDI</sequence>
<evidence type="ECO:0000313" key="2">
    <source>
        <dbReference type="EMBL" id="MDG0866966.1"/>
    </source>
</evidence>
<dbReference type="EMBL" id="WMBE01000002">
    <property type="protein sequence ID" value="MDG0866966.1"/>
    <property type="molecule type" value="Genomic_DNA"/>
</dbReference>
<reference evidence="3" key="2">
    <citation type="journal article" date="2023" name="Nat. Commun.">
        <title>Cultivation of marine bacteria of the SAR202 clade.</title>
        <authorList>
            <person name="Lim Y."/>
            <person name="Seo J.H."/>
            <person name="Giovannoni S.J."/>
            <person name="Kang I."/>
            <person name="Cho J.C."/>
        </authorList>
    </citation>
    <scope>NUCLEOTIDE SEQUENCE</scope>
    <source>
        <strain evidence="3">JH1073</strain>
    </source>
</reference>
<evidence type="ECO:0000313" key="4">
    <source>
        <dbReference type="Proteomes" id="UP001219901"/>
    </source>
</evidence>
<dbReference type="Gene3D" id="3.30.1540.10">
    <property type="entry name" value="formyl-coa transferase, domain 3"/>
    <property type="match status" value="1"/>
</dbReference>